<dbReference type="EMBL" id="MCFL01000016">
    <property type="protein sequence ID" value="ORZ36599.1"/>
    <property type="molecule type" value="Genomic_DNA"/>
</dbReference>
<keyword evidence="2" id="KW-1185">Reference proteome</keyword>
<gene>
    <name evidence="1" type="ORF">BCR44DRAFT_46507</name>
</gene>
<evidence type="ECO:0000313" key="1">
    <source>
        <dbReference type="EMBL" id="ORZ36599.1"/>
    </source>
</evidence>
<proteinExistence type="predicted"/>
<comment type="caution">
    <text evidence="1">The sequence shown here is derived from an EMBL/GenBank/DDBJ whole genome shotgun (WGS) entry which is preliminary data.</text>
</comment>
<dbReference type="Proteomes" id="UP000193411">
    <property type="component" value="Unassembled WGS sequence"/>
</dbReference>
<evidence type="ECO:0000313" key="2">
    <source>
        <dbReference type="Proteomes" id="UP000193411"/>
    </source>
</evidence>
<feature type="non-terminal residue" evidence="1">
    <location>
        <position position="1"/>
    </location>
</feature>
<dbReference type="AlphaFoldDB" id="A0A1Y2HPZ5"/>
<accession>A0A1Y2HPZ5</accession>
<name>A0A1Y2HPZ5_9FUNG</name>
<sequence length="204" mass="22165">RKKPRSAVFVSRGAVCDLFATGKDGRTLPEYWAKRSVGKHPRLKSPDPKVAQALAQLVDFADLTSKVWLYAVQMVGYMLDHPTPTSAVFARDVAVVARIRDNSGYFDAVPEASRQASRAKCVFADCALVLAQRDETLAVRVVTRTVVNSVCGLSVTNDGQVVFARDGVSSWSELVGELRLRLNAEQSGIEVDGLAAVADVRDNE</sequence>
<organism evidence="1 2">
    <name type="scientific">Catenaria anguillulae PL171</name>
    <dbReference type="NCBI Taxonomy" id="765915"/>
    <lineage>
        <taxon>Eukaryota</taxon>
        <taxon>Fungi</taxon>
        <taxon>Fungi incertae sedis</taxon>
        <taxon>Blastocladiomycota</taxon>
        <taxon>Blastocladiomycetes</taxon>
        <taxon>Blastocladiales</taxon>
        <taxon>Catenariaceae</taxon>
        <taxon>Catenaria</taxon>
    </lineage>
</organism>
<reference evidence="1 2" key="1">
    <citation type="submission" date="2016-07" db="EMBL/GenBank/DDBJ databases">
        <title>Pervasive Adenine N6-methylation of Active Genes in Fungi.</title>
        <authorList>
            <consortium name="DOE Joint Genome Institute"/>
            <person name="Mondo S.J."/>
            <person name="Dannebaum R.O."/>
            <person name="Kuo R.C."/>
            <person name="Labutti K."/>
            <person name="Haridas S."/>
            <person name="Kuo A."/>
            <person name="Salamov A."/>
            <person name="Ahrendt S.R."/>
            <person name="Lipzen A."/>
            <person name="Sullivan W."/>
            <person name="Andreopoulos W.B."/>
            <person name="Clum A."/>
            <person name="Lindquist E."/>
            <person name="Daum C."/>
            <person name="Ramamoorthy G.K."/>
            <person name="Gryganskyi A."/>
            <person name="Culley D."/>
            <person name="Magnuson J.K."/>
            <person name="James T.Y."/>
            <person name="O'Malley M.A."/>
            <person name="Stajich J.E."/>
            <person name="Spatafora J.W."/>
            <person name="Visel A."/>
            <person name="Grigoriev I.V."/>
        </authorList>
    </citation>
    <scope>NUCLEOTIDE SEQUENCE [LARGE SCALE GENOMIC DNA]</scope>
    <source>
        <strain evidence="1 2">PL171</strain>
    </source>
</reference>
<protein>
    <submittedName>
        <fullName evidence="1">Uncharacterized protein</fullName>
    </submittedName>
</protein>